<dbReference type="RefSeq" id="WP_380227500.1">
    <property type="nucleotide sequence ID" value="NZ_JBHSOF010000032.1"/>
</dbReference>
<evidence type="ECO:0000259" key="12">
    <source>
        <dbReference type="Pfam" id="PF00912"/>
    </source>
</evidence>
<dbReference type="Pfam" id="PF00912">
    <property type="entry name" value="Transgly"/>
    <property type="match status" value="1"/>
</dbReference>
<dbReference type="InterPro" id="IPR036950">
    <property type="entry name" value="PBP_transglycosylase"/>
</dbReference>
<dbReference type="InterPro" id="IPR023346">
    <property type="entry name" value="Lysozyme-like_dom_sf"/>
</dbReference>
<dbReference type="Gene3D" id="1.10.3810.10">
    <property type="entry name" value="Biosynthetic peptidoglycan transglycosylase-like"/>
    <property type="match status" value="1"/>
</dbReference>
<dbReference type="InterPro" id="IPR050396">
    <property type="entry name" value="Glycosyltr_51/Transpeptidase"/>
</dbReference>
<dbReference type="Proteomes" id="UP001595975">
    <property type="component" value="Unassembled WGS sequence"/>
</dbReference>
<feature type="compositionally biased region" description="Gly residues" evidence="9">
    <location>
        <begin position="10"/>
        <end position="20"/>
    </location>
</feature>
<keyword evidence="14" id="KW-1185">Reference proteome</keyword>
<protein>
    <submittedName>
        <fullName evidence="13">Transglycosylase domain-containing protein</fullName>
    </submittedName>
</protein>
<sequence>MSERRRRSPGGDGRPPGGDNGRSEGTGNDELGSQGLGRRRPPGTRDTAQQPRMTRAEMRKAAQKGGRRGGEAAGGAAAGRGGSPGSPGSPGKKRFIDYPRFGKQGVRRWLPSWRQWLSAVLLVFAVCVGGVFYIYQSTKIPPLNALVNDQNNIYYWADGTEMVRKGETNRQIVELADISPNLQNAVISAENATFRTDSGIDPGGMLRAVVNMAKGGQTQGASTITQQYVKNAYLTQEQTLSRKVKEFFITLKINQELEKNDILKGYLNTSWFGRGATGAQAAAQAYYGVNAKDLDLCQSAMLAALLKGASYYDPTIKANQARAEERWKWILDRMVETKNTTAEERAKCTAFPTPIKQVPSANMNGQISYLVDTANKYVMVKDPTIDQRAIDKGGFKIYTTFQKDKVDALKKAVDDVKAETLNAQKRPNNDNFVQFGAASIVPNDGALVAIYGGDGVENGNFGNNADAQGVQVGSTFKPFVLATAMQIGVQTATDDKGKPKRINADSRYLSDDMSEIRKPDGSLVLDDNGKPYRQKNEEKGKRGYVSLRMAMQYSYNVPFVQLNQDVGSQNVMQIAEAMGIRKENIEKESKAATFPLGVSTISPIRMADAYATFAASGKQADPYSVTKVLVDGKERPGFGKHETKQALEPAVADNVTDVLVNVARNGTGKKTNTLGRPVAGKTGTTDENKSAWWVGYTPQLTTSVAMWREDPTQHERLSLNGTGGKDSVHGGDVPADVFTRYMKAALANEKKMDFPTPQPVGSQVDSSGAPSTASAAPTPTTSETAPTAPTDPNADQPTQPPATQGPACVPGVDCPGTVPTPPAPTKTNPNPGGGATGGANGGATGGANGGGANGGGGSSPSPGCWLGIGCSSTPTQQPSPTSEPGGGAGGATGGPTSKPPKPSSSPSAGGSGNAATP</sequence>
<feature type="domain" description="Penicillin-binding protein transpeptidase" evidence="11">
    <location>
        <begin position="442"/>
        <end position="705"/>
    </location>
</feature>
<accession>A0ABW0X5I6</accession>
<evidence type="ECO:0000256" key="10">
    <source>
        <dbReference type="SAM" id="Phobius"/>
    </source>
</evidence>
<evidence type="ECO:0000256" key="3">
    <source>
        <dbReference type="ARBA" id="ARBA00022676"/>
    </source>
</evidence>
<keyword evidence="6" id="KW-0511">Multifunctional enzyme</keyword>
<gene>
    <name evidence="13" type="ORF">ACFP3U_22935</name>
</gene>
<keyword evidence="5" id="KW-0378">Hydrolase</keyword>
<dbReference type="PANTHER" id="PTHR32282">
    <property type="entry name" value="BINDING PROTEIN TRANSPEPTIDASE, PUTATIVE-RELATED"/>
    <property type="match status" value="1"/>
</dbReference>
<evidence type="ECO:0000256" key="4">
    <source>
        <dbReference type="ARBA" id="ARBA00022679"/>
    </source>
</evidence>
<keyword evidence="10" id="KW-1133">Transmembrane helix</keyword>
<keyword evidence="1" id="KW-0121">Carboxypeptidase</keyword>
<dbReference type="InterPro" id="IPR001264">
    <property type="entry name" value="Glyco_trans_51"/>
</dbReference>
<proteinExistence type="predicted"/>
<keyword evidence="4" id="KW-0808">Transferase</keyword>
<reference evidence="14" key="1">
    <citation type="journal article" date="2019" name="Int. J. Syst. Evol. Microbiol.">
        <title>The Global Catalogue of Microorganisms (GCM) 10K type strain sequencing project: providing services to taxonomists for standard genome sequencing and annotation.</title>
        <authorList>
            <consortium name="The Broad Institute Genomics Platform"/>
            <consortium name="The Broad Institute Genome Sequencing Center for Infectious Disease"/>
            <person name="Wu L."/>
            <person name="Ma J."/>
        </authorList>
    </citation>
    <scope>NUCLEOTIDE SEQUENCE [LARGE SCALE GENOMIC DNA]</scope>
    <source>
        <strain evidence="14">CGMCC 4.1437</strain>
    </source>
</reference>
<comment type="caution">
    <text evidence="13">The sequence shown here is derived from an EMBL/GenBank/DDBJ whole genome shotgun (WGS) entry which is preliminary data.</text>
</comment>
<evidence type="ECO:0000256" key="1">
    <source>
        <dbReference type="ARBA" id="ARBA00022645"/>
    </source>
</evidence>
<evidence type="ECO:0000259" key="11">
    <source>
        <dbReference type="Pfam" id="PF00905"/>
    </source>
</evidence>
<feature type="compositionally biased region" description="Gly residues" evidence="9">
    <location>
        <begin position="831"/>
        <end position="858"/>
    </location>
</feature>
<dbReference type="SUPFAM" id="SSF53955">
    <property type="entry name" value="Lysozyme-like"/>
    <property type="match status" value="1"/>
</dbReference>
<feature type="compositionally biased region" description="Low complexity" evidence="9">
    <location>
        <begin position="871"/>
        <end position="883"/>
    </location>
</feature>
<evidence type="ECO:0000256" key="8">
    <source>
        <dbReference type="ARBA" id="ARBA00049902"/>
    </source>
</evidence>
<evidence type="ECO:0000256" key="2">
    <source>
        <dbReference type="ARBA" id="ARBA00022670"/>
    </source>
</evidence>
<evidence type="ECO:0000256" key="7">
    <source>
        <dbReference type="ARBA" id="ARBA00034000"/>
    </source>
</evidence>
<dbReference type="Gene3D" id="3.40.710.10">
    <property type="entry name" value="DD-peptidase/beta-lactamase superfamily"/>
    <property type="match status" value="1"/>
</dbReference>
<keyword evidence="10" id="KW-0812">Transmembrane</keyword>
<feature type="compositionally biased region" description="Gly residues" evidence="9">
    <location>
        <begin position="884"/>
        <end position="893"/>
    </location>
</feature>
<keyword evidence="10" id="KW-0472">Membrane</keyword>
<keyword evidence="2" id="KW-0645">Protease</keyword>
<dbReference type="InterPro" id="IPR001460">
    <property type="entry name" value="PCN-bd_Tpept"/>
</dbReference>
<evidence type="ECO:0000256" key="6">
    <source>
        <dbReference type="ARBA" id="ARBA00023268"/>
    </source>
</evidence>
<evidence type="ECO:0000256" key="9">
    <source>
        <dbReference type="SAM" id="MobiDB-lite"/>
    </source>
</evidence>
<feature type="compositionally biased region" description="Gly residues" evidence="9">
    <location>
        <begin position="71"/>
        <end position="85"/>
    </location>
</feature>
<feature type="region of interest" description="Disordered" evidence="9">
    <location>
        <begin position="750"/>
        <end position="917"/>
    </location>
</feature>
<evidence type="ECO:0000256" key="5">
    <source>
        <dbReference type="ARBA" id="ARBA00022801"/>
    </source>
</evidence>
<dbReference type="EMBL" id="JBHSOF010000032">
    <property type="protein sequence ID" value="MFC5665827.1"/>
    <property type="molecule type" value="Genomic_DNA"/>
</dbReference>
<feature type="compositionally biased region" description="Low complexity" evidence="9">
    <location>
        <begin position="766"/>
        <end position="807"/>
    </location>
</feature>
<feature type="compositionally biased region" description="Low complexity" evidence="9">
    <location>
        <begin position="904"/>
        <end position="917"/>
    </location>
</feature>
<dbReference type="InterPro" id="IPR012338">
    <property type="entry name" value="Beta-lactam/transpept-like"/>
</dbReference>
<evidence type="ECO:0000313" key="13">
    <source>
        <dbReference type="EMBL" id="MFC5665827.1"/>
    </source>
</evidence>
<feature type="transmembrane region" description="Helical" evidence="10">
    <location>
        <begin position="116"/>
        <end position="135"/>
    </location>
</feature>
<feature type="region of interest" description="Disordered" evidence="9">
    <location>
        <begin position="1"/>
        <end position="96"/>
    </location>
</feature>
<organism evidence="13 14">
    <name type="scientific">Kitasatospora misakiensis</name>
    <dbReference type="NCBI Taxonomy" id="67330"/>
    <lineage>
        <taxon>Bacteria</taxon>
        <taxon>Bacillati</taxon>
        <taxon>Actinomycetota</taxon>
        <taxon>Actinomycetes</taxon>
        <taxon>Kitasatosporales</taxon>
        <taxon>Streptomycetaceae</taxon>
        <taxon>Kitasatospora</taxon>
    </lineage>
</organism>
<dbReference type="PANTHER" id="PTHR32282:SF34">
    <property type="entry name" value="PENICILLIN-BINDING PROTEIN 1A"/>
    <property type="match status" value="1"/>
</dbReference>
<dbReference type="SUPFAM" id="SSF56601">
    <property type="entry name" value="beta-lactamase/transpeptidase-like"/>
    <property type="match status" value="1"/>
</dbReference>
<keyword evidence="3" id="KW-0328">Glycosyltransferase</keyword>
<comment type="catalytic activity">
    <reaction evidence="7">
        <text>Preferential cleavage: (Ac)2-L-Lys-D-Ala-|-D-Ala. Also transpeptidation of peptidyl-alanyl moieties that are N-acyl substituents of D-alanine.</text>
        <dbReference type="EC" id="3.4.16.4"/>
    </reaction>
</comment>
<comment type="catalytic activity">
    <reaction evidence="8">
        <text>[GlcNAc-(1-&gt;4)-Mur2Ac(oyl-L-Ala-gamma-D-Glu-L-Lys-D-Ala-D-Ala)](n)-di-trans,octa-cis-undecaprenyl diphosphate + beta-D-GlcNAc-(1-&gt;4)-Mur2Ac(oyl-L-Ala-gamma-D-Glu-L-Lys-D-Ala-D-Ala)-di-trans,octa-cis-undecaprenyl diphosphate = [GlcNAc-(1-&gt;4)-Mur2Ac(oyl-L-Ala-gamma-D-Glu-L-Lys-D-Ala-D-Ala)](n+1)-di-trans,octa-cis-undecaprenyl diphosphate + di-trans,octa-cis-undecaprenyl diphosphate + H(+)</text>
        <dbReference type="Rhea" id="RHEA:23708"/>
        <dbReference type="Rhea" id="RHEA-COMP:9602"/>
        <dbReference type="Rhea" id="RHEA-COMP:9603"/>
        <dbReference type="ChEBI" id="CHEBI:15378"/>
        <dbReference type="ChEBI" id="CHEBI:58405"/>
        <dbReference type="ChEBI" id="CHEBI:60033"/>
        <dbReference type="ChEBI" id="CHEBI:78435"/>
        <dbReference type="EC" id="2.4.99.28"/>
    </reaction>
</comment>
<feature type="domain" description="Glycosyl transferase family 51" evidence="12">
    <location>
        <begin position="166"/>
        <end position="334"/>
    </location>
</feature>
<dbReference type="Pfam" id="PF00905">
    <property type="entry name" value="Transpeptidase"/>
    <property type="match status" value="1"/>
</dbReference>
<name>A0ABW0X5I6_9ACTN</name>
<evidence type="ECO:0000313" key="14">
    <source>
        <dbReference type="Proteomes" id="UP001595975"/>
    </source>
</evidence>